<dbReference type="InterPro" id="IPR051592">
    <property type="entry name" value="HERV-K_Pro_peptidase_A2"/>
</dbReference>
<dbReference type="InterPro" id="IPR033704">
    <property type="entry name" value="dUTPase_trimeric"/>
</dbReference>
<keyword evidence="6" id="KW-1185">Reference proteome</keyword>
<dbReference type="AlphaFoldDB" id="A0A851Z0E4"/>
<sequence length="160" mass="17298">SGSAGVDVETEIEITLSDTLVQCIPTTVFGPLRYGISALLIVRSSATKKGVFVLPGVIDSDFSGQIKIMVWTLSPSVNILAKTKIAQLVPFRAQTKNSEALERGEEGFGSTGKPQVYLSLDIGRQKPMVKIKFFSAKEERGRSSIRDMLVDTGADVTIFS</sequence>
<evidence type="ECO:0000313" key="5">
    <source>
        <dbReference type="EMBL" id="NXD86806.1"/>
    </source>
</evidence>
<protein>
    <submittedName>
        <fullName evidence="5">POK9 protein</fullName>
    </submittedName>
</protein>
<dbReference type="GO" id="GO:0006508">
    <property type="term" value="P:proteolysis"/>
    <property type="evidence" value="ECO:0007669"/>
    <property type="project" value="UniProtKB-KW"/>
</dbReference>
<evidence type="ECO:0000256" key="3">
    <source>
        <dbReference type="ARBA" id="ARBA00022801"/>
    </source>
</evidence>
<dbReference type="PROSITE" id="PS50175">
    <property type="entry name" value="ASP_PROT_RETROV"/>
    <property type="match status" value="1"/>
</dbReference>
<dbReference type="GO" id="GO:0004190">
    <property type="term" value="F:aspartic-type endopeptidase activity"/>
    <property type="evidence" value="ECO:0007669"/>
    <property type="project" value="UniProtKB-KW"/>
</dbReference>
<dbReference type="EMBL" id="WBNJ01000637">
    <property type="protein sequence ID" value="NXD86806.1"/>
    <property type="molecule type" value="Genomic_DNA"/>
</dbReference>
<dbReference type="SUPFAM" id="SSF51283">
    <property type="entry name" value="dUTPase-like"/>
    <property type="match status" value="1"/>
</dbReference>
<evidence type="ECO:0000256" key="1">
    <source>
        <dbReference type="ARBA" id="ARBA00022670"/>
    </source>
</evidence>
<accession>A0A851Z0E4</accession>
<keyword evidence="2" id="KW-0064">Aspartyl protease</keyword>
<name>A0A851Z0E4_9AVES</name>
<dbReference type="PANTHER" id="PTHR19422:SF123">
    <property type="entry name" value="RT1 CLASS I, LOCUS CE15"/>
    <property type="match status" value="1"/>
</dbReference>
<dbReference type="OrthoDB" id="9900537at2759"/>
<dbReference type="PANTHER" id="PTHR19422">
    <property type="entry name" value="GAG RETROVIRAL POLYPROTEIN"/>
    <property type="match status" value="1"/>
</dbReference>
<dbReference type="InterPro" id="IPR001995">
    <property type="entry name" value="Peptidase_A2_cat"/>
</dbReference>
<dbReference type="Proteomes" id="UP000648918">
    <property type="component" value="Unassembled WGS sequence"/>
</dbReference>
<dbReference type="Gene3D" id="2.70.40.10">
    <property type="match status" value="1"/>
</dbReference>
<keyword evidence="1" id="KW-0645">Protease</keyword>
<proteinExistence type="predicted"/>
<gene>
    <name evidence="5" type="primary">Ervk9_1</name>
    <name evidence="5" type="ORF">HALSEN_R14539</name>
</gene>
<feature type="non-terminal residue" evidence="5">
    <location>
        <position position="1"/>
    </location>
</feature>
<dbReference type="GO" id="GO:0006226">
    <property type="term" value="P:dUMP biosynthetic process"/>
    <property type="evidence" value="ECO:0007669"/>
    <property type="project" value="UniProtKB-UniPathway"/>
</dbReference>
<comment type="caution">
    <text evidence="5">The sequence shown here is derived from an EMBL/GenBank/DDBJ whole genome shotgun (WGS) entry which is preliminary data.</text>
</comment>
<feature type="domain" description="Peptidase A2" evidence="4">
    <location>
        <begin position="146"/>
        <end position="160"/>
    </location>
</feature>
<dbReference type="CDD" id="cd07557">
    <property type="entry name" value="trimeric_dUTPase"/>
    <property type="match status" value="1"/>
</dbReference>
<evidence type="ECO:0000313" key="6">
    <source>
        <dbReference type="Proteomes" id="UP000648918"/>
    </source>
</evidence>
<dbReference type="Pfam" id="PF00692">
    <property type="entry name" value="dUTPase"/>
    <property type="match status" value="1"/>
</dbReference>
<dbReference type="InterPro" id="IPR036157">
    <property type="entry name" value="dUTPase-like_sf"/>
</dbReference>
<organism evidence="5 6">
    <name type="scientific">Halcyon senegalensis</name>
    <dbReference type="NCBI Taxonomy" id="342381"/>
    <lineage>
        <taxon>Eukaryota</taxon>
        <taxon>Metazoa</taxon>
        <taxon>Chordata</taxon>
        <taxon>Craniata</taxon>
        <taxon>Vertebrata</taxon>
        <taxon>Euteleostomi</taxon>
        <taxon>Archelosauria</taxon>
        <taxon>Archosauria</taxon>
        <taxon>Dinosauria</taxon>
        <taxon>Saurischia</taxon>
        <taxon>Theropoda</taxon>
        <taxon>Coelurosauria</taxon>
        <taxon>Aves</taxon>
        <taxon>Neognathae</taxon>
        <taxon>Neoaves</taxon>
        <taxon>Telluraves</taxon>
        <taxon>Coraciimorphae</taxon>
        <taxon>Coraciiformes</taxon>
        <taxon>Alcedinidae</taxon>
        <taxon>Halcyon</taxon>
    </lineage>
</organism>
<dbReference type="UniPathway" id="UPA00610">
    <property type="reaction ID" value="UER00666"/>
</dbReference>
<evidence type="ECO:0000256" key="2">
    <source>
        <dbReference type="ARBA" id="ARBA00022750"/>
    </source>
</evidence>
<evidence type="ECO:0000259" key="4">
    <source>
        <dbReference type="PROSITE" id="PS50175"/>
    </source>
</evidence>
<feature type="non-terminal residue" evidence="5">
    <location>
        <position position="160"/>
    </location>
</feature>
<reference evidence="5" key="1">
    <citation type="submission" date="2019-09" db="EMBL/GenBank/DDBJ databases">
        <title>Bird 10,000 Genomes (B10K) Project - Family phase.</title>
        <authorList>
            <person name="Zhang G."/>
        </authorList>
    </citation>
    <scope>NUCLEOTIDE SEQUENCE</scope>
    <source>
        <strain evidence="5">B10K-DU-024-03</strain>
        <tissue evidence="5">Muscle</tissue>
    </source>
</reference>
<keyword evidence="3" id="KW-0378">Hydrolase</keyword>
<dbReference type="InterPro" id="IPR029054">
    <property type="entry name" value="dUTPase-like"/>
</dbReference>